<feature type="compositionally biased region" description="Polar residues" evidence="1">
    <location>
        <begin position="374"/>
        <end position="389"/>
    </location>
</feature>
<feature type="compositionally biased region" description="Polar residues" evidence="1">
    <location>
        <begin position="176"/>
        <end position="190"/>
    </location>
</feature>
<dbReference type="Proteomes" id="UP001172102">
    <property type="component" value="Unassembled WGS sequence"/>
</dbReference>
<feature type="compositionally biased region" description="Polar residues" evidence="1">
    <location>
        <begin position="73"/>
        <end position="84"/>
    </location>
</feature>
<gene>
    <name evidence="2" type="ORF">B0H67DRAFT_548925</name>
</gene>
<feature type="region of interest" description="Disordered" evidence="1">
    <location>
        <begin position="236"/>
        <end position="395"/>
    </location>
</feature>
<feature type="region of interest" description="Disordered" evidence="1">
    <location>
        <begin position="171"/>
        <end position="190"/>
    </location>
</feature>
<dbReference type="EMBL" id="JAUKUA010000001">
    <property type="protein sequence ID" value="KAK0731106.1"/>
    <property type="molecule type" value="Genomic_DNA"/>
</dbReference>
<feature type="region of interest" description="Disordered" evidence="1">
    <location>
        <begin position="200"/>
        <end position="219"/>
    </location>
</feature>
<feature type="region of interest" description="Disordered" evidence="1">
    <location>
        <begin position="1"/>
        <end position="24"/>
    </location>
</feature>
<feature type="compositionally biased region" description="Basic and acidic residues" evidence="1">
    <location>
        <begin position="243"/>
        <end position="257"/>
    </location>
</feature>
<feature type="compositionally biased region" description="Polar residues" evidence="1">
    <location>
        <begin position="290"/>
        <end position="299"/>
    </location>
</feature>
<sequence>MDRSRDASFFAGSSPPSPTPPLALSDLLAPKLFPPYTYIYDRPVTSPDETTFAEADENPGESDVLARSEPEIQPQQELDTPTALPSQEEQIVRAAKPPTLSASSDWLATRSQLRPSRHQGNKADWIRGWSETVSQHGDTTYCACSNSMSIRDLSWTTKGSEIKGGVRAILRGKKPTANTPSSNPKPISSASETDICRICSRLPSPPPTLTPSVKGDKMETPKKYRLGRTINGLFRRAKAVPGRRKDNHERGGLDEAGHGVSTVQSNEVEFDTRLNTPQDPFRVRAPFPSTRENSPSNEASRAEVAPWPNLPPAIYSAPHGDSSPESIARKPKSMGDTPTHNTLQNSLRKSKPSSIDIPSLASPVMEAGLGQVGAGSSPSQVQTASNSDNPRVDDAIQKSMSRLQRAAGLLQRMGPRDA</sequence>
<feature type="compositionally biased region" description="Polar residues" evidence="1">
    <location>
        <begin position="336"/>
        <end position="347"/>
    </location>
</feature>
<organism evidence="2 3">
    <name type="scientific">Lasiosphaeris hirsuta</name>
    <dbReference type="NCBI Taxonomy" id="260670"/>
    <lineage>
        <taxon>Eukaryota</taxon>
        <taxon>Fungi</taxon>
        <taxon>Dikarya</taxon>
        <taxon>Ascomycota</taxon>
        <taxon>Pezizomycotina</taxon>
        <taxon>Sordariomycetes</taxon>
        <taxon>Sordariomycetidae</taxon>
        <taxon>Sordariales</taxon>
        <taxon>Lasiosphaeriaceae</taxon>
        <taxon>Lasiosphaeris</taxon>
    </lineage>
</organism>
<evidence type="ECO:0000313" key="2">
    <source>
        <dbReference type="EMBL" id="KAK0731106.1"/>
    </source>
</evidence>
<keyword evidence="3" id="KW-1185">Reference proteome</keyword>
<accession>A0AA40EBF0</accession>
<evidence type="ECO:0000313" key="3">
    <source>
        <dbReference type="Proteomes" id="UP001172102"/>
    </source>
</evidence>
<name>A0AA40EBF0_9PEZI</name>
<reference evidence="2" key="1">
    <citation type="submission" date="2023-06" db="EMBL/GenBank/DDBJ databases">
        <title>Genome-scale phylogeny and comparative genomics of the fungal order Sordariales.</title>
        <authorList>
            <consortium name="Lawrence Berkeley National Laboratory"/>
            <person name="Hensen N."/>
            <person name="Bonometti L."/>
            <person name="Westerberg I."/>
            <person name="Brannstrom I.O."/>
            <person name="Guillou S."/>
            <person name="Cros-Aarteil S."/>
            <person name="Calhoun S."/>
            <person name="Haridas S."/>
            <person name="Kuo A."/>
            <person name="Mondo S."/>
            <person name="Pangilinan J."/>
            <person name="Riley R."/>
            <person name="Labutti K."/>
            <person name="Andreopoulos B."/>
            <person name="Lipzen A."/>
            <person name="Chen C."/>
            <person name="Yanf M."/>
            <person name="Daum C."/>
            <person name="Ng V."/>
            <person name="Clum A."/>
            <person name="Steindorff A."/>
            <person name="Ohm R."/>
            <person name="Martin F."/>
            <person name="Silar P."/>
            <person name="Natvig D."/>
            <person name="Lalanne C."/>
            <person name="Gautier V."/>
            <person name="Ament-Velasquez S.L."/>
            <person name="Kruys A."/>
            <person name="Hutchinson M.I."/>
            <person name="Powell A.J."/>
            <person name="Barry K."/>
            <person name="Miller A.N."/>
            <person name="Grigoriev I.V."/>
            <person name="Debuchy R."/>
            <person name="Gladieux P."/>
            <person name="Thoren M.H."/>
            <person name="Johannesson H."/>
        </authorList>
    </citation>
    <scope>NUCLEOTIDE SEQUENCE</scope>
    <source>
        <strain evidence="2">SMH4607-1</strain>
    </source>
</reference>
<feature type="compositionally biased region" description="Polar residues" evidence="1">
    <location>
        <begin position="261"/>
        <end position="278"/>
    </location>
</feature>
<feature type="region of interest" description="Disordered" evidence="1">
    <location>
        <begin position="43"/>
        <end position="84"/>
    </location>
</feature>
<proteinExistence type="predicted"/>
<evidence type="ECO:0000256" key="1">
    <source>
        <dbReference type="SAM" id="MobiDB-lite"/>
    </source>
</evidence>
<comment type="caution">
    <text evidence="2">The sequence shown here is derived from an EMBL/GenBank/DDBJ whole genome shotgun (WGS) entry which is preliminary data.</text>
</comment>
<protein>
    <submittedName>
        <fullName evidence="2">Uncharacterized protein</fullName>
    </submittedName>
</protein>
<dbReference type="AlphaFoldDB" id="A0AA40EBF0"/>